<evidence type="ECO:0000313" key="2">
    <source>
        <dbReference type="Proteomes" id="UP000095287"/>
    </source>
</evidence>
<evidence type="ECO:0000313" key="3">
    <source>
        <dbReference type="WBParaSite" id="L893_g18700.t1"/>
    </source>
</evidence>
<accession>A0A1I7YQH9</accession>
<proteinExistence type="predicted"/>
<reference evidence="3" key="1">
    <citation type="submission" date="2016-11" db="UniProtKB">
        <authorList>
            <consortium name="WormBaseParasite"/>
        </authorList>
    </citation>
    <scope>IDENTIFICATION</scope>
</reference>
<organism evidence="2 3">
    <name type="scientific">Steinernema glaseri</name>
    <dbReference type="NCBI Taxonomy" id="37863"/>
    <lineage>
        <taxon>Eukaryota</taxon>
        <taxon>Metazoa</taxon>
        <taxon>Ecdysozoa</taxon>
        <taxon>Nematoda</taxon>
        <taxon>Chromadorea</taxon>
        <taxon>Rhabditida</taxon>
        <taxon>Tylenchina</taxon>
        <taxon>Panagrolaimomorpha</taxon>
        <taxon>Strongyloidoidea</taxon>
        <taxon>Steinernematidae</taxon>
        <taxon>Steinernema</taxon>
    </lineage>
</organism>
<keyword evidence="2" id="KW-1185">Reference proteome</keyword>
<dbReference type="Proteomes" id="UP000095287">
    <property type="component" value="Unplaced"/>
</dbReference>
<dbReference type="WBParaSite" id="L893_g18700.t1">
    <property type="protein sequence ID" value="L893_g18700.t1"/>
    <property type="gene ID" value="L893_g18700"/>
</dbReference>
<evidence type="ECO:0000256" key="1">
    <source>
        <dbReference type="SAM" id="MobiDB-lite"/>
    </source>
</evidence>
<dbReference type="AlphaFoldDB" id="A0A1I7YQH9"/>
<feature type="region of interest" description="Disordered" evidence="1">
    <location>
        <begin position="1"/>
        <end position="44"/>
    </location>
</feature>
<name>A0A1I7YQH9_9BILA</name>
<protein>
    <submittedName>
        <fullName evidence="3">Origin recognition complex subunit 2</fullName>
    </submittedName>
</protein>
<sequence>MGKKRKHEETNGDYANDTLEETFDSPAVPKKSKRARMNESVVDDAQPDDEYEMWLVRKPVDVPIEDLGNLKFPRKFRSKMVTFESALGEQDDDGDVLQLDCEFEKAEKDIVYIPVGEGQSTKDSKKLKPSGVIGGVALISRRTKLVDKGPIKAEENFLEPDDPNAFVEPMPFEIHSIRRKPKLKLTGLKERLVAFGCRD</sequence>